<name>A0ABP7BX10_9PSEU</name>
<dbReference type="EMBL" id="BAABBE010000024">
    <property type="protein sequence ID" value="GAA3670328.1"/>
    <property type="molecule type" value="Genomic_DNA"/>
</dbReference>
<evidence type="ECO:0000313" key="3">
    <source>
        <dbReference type="Proteomes" id="UP001500711"/>
    </source>
</evidence>
<feature type="region of interest" description="Disordered" evidence="1">
    <location>
        <begin position="37"/>
        <end position="78"/>
    </location>
</feature>
<accession>A0ABP7BX10</accession>
<evidence type="ECO:0000313" key="2">
    <source>
        <dbReference type="EMBL" id="GAA3670328.1"/>
    </source>
</evidence>
<dbReference type="Proteomes" id="UP001500711">
    <property type="component" value="Unassembled WGS sequence"/>
</dbReference>
<reference evidence="3" key="1">
    <citation type="journal article" date="2019" name="Int. J. Syst. Evol. Microbiol.">
        <title>The Global Catalogue of Microorganisms (GCM) 10K type strain sequencing project: providing services to taxonomists for standard genome sequencing and annotation.</title>
        <authorList>
            <consortium name="The Broad Institute Genomics Platform"/>
            <consortium name="The Broad Institute Genome Sequencing Center for Infectious Disease"/>
            <person name="Wu L."/>
            <person name="Ma J."/>
        </authorList>
    </citation>
    <scope>NUCLEOTIDE SEQUENCE [LARGE SCALE GENOMIC DNA]</scope>
    <source>
        <strain evidence="3">JCM 17494</strain>
    </source>
</reference>
<gene>
    <name evidence="2" type="ORF">GCM10022267_66380</name>
</gene>
<evidence type="ECO:0000256" key="1">
    <source>
        <dbReference type="SAM" id="MobiDB-lite"/>
    </source>
</evidence>
<proteinExistence type="predicted"/>
<keyword evidence="3" id="KW-1185">Reference proteome</keyword>
<protein>
    <submittedName>
        <fullName evidence="2">Uncharacterized protein</fullName>
    </submittedName>
</protein>
<organism evidence="2 3">
    <name type="scientific">Lentzea roselyniae</name>
    <dbReference type="NCBI Taxonomy" id="531940"/>
    <lineage>
        <taxon>Bacteria</taxon>
        <taxon>Bacillati</taxon>
        <taxon>Actinomycetota</taxon>
        <taxon>Actinomycetes</taxon>
        <taxon>Pseudonocardiales</taxon>
        <taxon>Pseudonocardiaceae</taxon>
        <taxon>Lentzea</taxon>
    </lineage>
</organism>
<comment type="caution">
    <text evidence="2">The sequence shown here is derived from an EMBL/GenBank/DDBJ whole genome shotgun (WGS) entry which is preliminary data.</text>
</comment>
<sequence>MEDQGFWVLDDALAVWLGYLIDQAERVADPWLAERAEDWRGTPGMPRRGGSPSWADPGTVASAAGDLPRGTTVRPRGR</sequence>